<dbReference type="Proteomes" id="UP000789706">
    <property type="component" value="Unassembled WGS sequence"/>
</dbReference>
<dbReference type="EMBL" id="CAJVPK010000203">
    <property type="protein sequence ID" value="CAG8473608.1"/>
    <property type="molecule type" value="Genomic_DNA"/>
</dbReference>
<evidence type="ECO:0000313" key="3">
    <source>
        <dbReference type="Proteomes" id="UP000789706"/>
    </source>
</evidence>
<dbReference type="OrthoDB" id="423313at2759"/>
<accession>A0A9N8W7J9</accession>
<dbReference type="PROSITE" id="PS51354">
    <property type="entry name" value="GLUTAREDOXIN_2"/>
    <property type="match status" value="1"/>
</dbReference>
<comment type="caution">
    <text evidence="2">The sequence shown here is derived from an EMBL/GenBank/DDBJ whole genome shotgun (WGS) entry which is preliminary data.</text>
</comment>
<dbReference type="GO" id="GO:0005796">
    <property type="term" value="C:Golgi lumen"/>
    <property type="evidence" value="ECO:0007669"/>
    <property type="project" value="TreeGrafter"/>
</dbReference>
<dbReference type="GO" id="GO:0015038">
    <property type="term" value="F:glutathione disulfide oxidoreductase activity"/>
    <property type="evidence" value="ECO:0007669"/>
    <property type="project" value="TreeGrafter"/>
</dbReference>
<dbReference type="GO" id="GO:0005801">
    <property type="term" value="C:cis-Golgi network"/>
    <property type="evidence" value="ECO:0007669"/>
    <property type="project" value="TreeGrafter"/>
</dbReference>
<dbReference type="GO" id="GO:0034599">
    <property type="term" value="P:cellular response to oxidative stress"/>
    <property type="evidence" value="ECO:0007669"/>
    <property type="project" value="TreeGrafter"/>
</dbReference>
<evidence type="ECO:0000313" key="2">
    <source>
        <dbReference type="EMBL" id="CAG8473608.1"/>
    </source>
</evidence>
<keyword evidence="1" id="KW-0812">Transmembrane</keyword>
<dbReference type="PANTHER" id="PTHR45694">
    <property type="entry name" value="GLUTAREDOXIN 2"/>
    <property type="match status" value="1"/>
</dbReference>
<gene>
    <name evidence="2" type="ORF">DEBURN_LOCUS3280</name>
</gene>
<keyword evidence="1" id="KW-0472">Membrane</keyword>
<dbReference type="Gene3D" id="3.40.30.10">
    <property type="entry name" value="Glutaredoxin"/>
    <property type="match status" value="1"/>
</dbReference>
<dbReference type="PANTHER" id="PTHR45694:SF5">
    <property type="entry name" value="GLUTAREDOXIN 2"/>
    <property type="match status" value="1"/>
</dbReference>
<dbReference type="SUPFAM" id="SSF52833">
    <property type="entry name" value="Thioredoxin-like"/>
    <property type="match status" value="1"/>
</dbReference>
<protein>
    <submittedName>
        <fullName evidence="2">2057_t:CDS:1</fullName>
    </submittedName>
</protein>
<dbReference type="AlphaFoldDB" id="A0A9N8W7J9"/>
<keyword evidence="1" id="KW-1133">Transmembrane helix</keyword>
<evidence type="ECO:0000256" key="1">
    <source>
        <dbReference type="SAM" id="Phobius"/>
    </source>
</evidence>
<sequence length="217" mass="24281">MTKETLLPIYIEIGDHYLRTQKYRVLGVTLGIFLCSLWAVAHFSGIDHHQFIFIKGEGVISDGAALAAAIVLGENGEEGIHGLEIKITVINTEIDQENGNENKDLRDSSYNANDDLENEPSQIDIEYEIDELINENPVVVFIKIYCPYSQRVKYILSQYNIFPRPIIIEVDTRDGKTIGGSDELALFHTNGHLKEILIESGALFDEKGVIIAKSDCI</sequence>
<dbReference type="GO" id="GO:0000324">
    <property type="term" value="C:fungal-type vacuole"/>
    <property type="evidence" value="ECO:0007669"/>
    <property type="project" value="TreeGrafter"/>
</dbReference>
<keyword evidence="3" id="KW-1185">Reference proteome</keyword>
<proteinExistence type="predicted"/>
<reference evidence="2" key="1">
    <citation type="submission" date="2021-06" db="EMBL/GenBank/DDBJ databases">
        <authorList>
            <person name="Kallberg Y."/>
            <person name="Tangrot J."/>
            <person name="Rosling A."/>
        </authorList>
    </citation>
    <scope>NUCLEOTIDE SEQUENCE</scope>
    <source>
        <strain evidence="2">AZ414A</strain>
    </source>
</reference>
<organism evidence="2 3">
    <name type="scientific">Diversispora eburnea</name>
    <dbReference type="NCBI Taxonomy" id="1213867"/>
    <lineage>
        <taxon>Eukaryota</taxon>
        <taxon>Fungi</taxon>
        <taxon>Fungi incertae sedis</taxon>
        <taxon>Mucoromycota</taxon>
        <taxon>Glomeromycotina</taxon>
        <taxon>Glomeromycetes</taxon>
        <taxon>Diversisporales</taxon>
        <taxon>Diversisporaceae</taxon>
        <taxon>Diversispora</taxon>
    </lineage>
</organism>
<dbReference type="InterPro" id="IPR036249">
    <property type="entry name" value="Thioredoxin-like_sf"/>
</dbReference>
<feature type="transmembrane region" description="Helical" evidence="1">
    <location>
        <begin position="25"/>
        <end position="45"/>
    </location>
</feature>
<name>A0A9N8W7J9_9GLOM</name>